<keyword evidence="3 6" id="KW-0067">ATP-binding</keyword>
<keyword evidence="1" id="KW-0813">Transport</keyword>
<dbReference type="Proteomes" id="UP001209885">
    <property type="component" value="Unassembled WGS sequence"/>
</dbReference>
<evidence type="ECO:0000256" key="1">
    <source>
        <dbReference type="ARBA" id="ARBA00022448"/>
    </source>
</evidence>
<proteinExistence type="predicted"/>
<evidence type="ECO:0000256" key="4">
    <source>
        <dbReference type="SAM" id="MobiDB-lite"/>
    </source>
</evidence>
<comment type="caution">
    <text evidence="6">The sequence shown here is derived from an EMBL/GenBank/DDBJ whole genome shotgun (WGS) entry which is preliminary data.</text>
</comment>
<dbReference type="InterPro" id="IPR003593">
    <property type="entry name" value="AAA+_ATPase"/>
</dbReference>
<dbReference type="SUPFAM" id="SSF52540">
    <property type="entry name" value="P-loop containing nucleoside triphosphate hydrolases"/>
    <property type="match status" value="1"/>
</dbReference>
<keyword evidence="7" id="KW-1185">Reference proteome</keyword>
<dbReference type="InterPro" id="IPR027417">
    <property type="entry name" value="P-loop_NTPase"/>
</dbReference>
<dbReference type="PANTHER" id="PTHR24220:SF86">
    <property type="entry name" value="ABC TRANSPORTER ABCH.1"/>
    <property type="match status" value="1"/>
</dbReference>
<feature type="region of interest" description="Disordered" evidence="4">
    <location>
        <begin position="136"/>
        <end position="155"/>
    </location>
</feature>
<organism evidence="6 7">
    <name type="scientific">Mangrovivirga halotolerans</name>
    <dbReference type="NCBI Taxonomy" id="2993936"/>
    <lineage>
        <taxon>Bacteria</taxon>
        <taxon>Pseudomonadati</taxon>
        <taxon>Bacteroidota</taxon>
        <taxon>Cytophagia</taxon>
        <taxon>Cytophagales</taxon>
        <taxon>Mangrovivirgaceae</taxon>
        <taxon>Mangrovivirga</taxon>
    </lineage>
</organism>
<dbReference type="PANTHER" id="PTHR24220">
    <property type="entry name" value="IMPORT ATP-BINDING PROTEIN"/>
    <property type="match status" value="1"/>
</dbReference>
<evidence type="ECO:0000313" key="7">
    <source>
        <dbReference type="Proteomes" id="UP001209885"/>
    </source>
</evidence>
<dbReference type="CDD" id="cd03255">
    <property type="entry name" value="ABC_MJ0796_LolCDE_FtsE"/>
    <property type="match status" value="1"/>
</dbReference>
<dbReference type="Gene3D" id="3.40.50.300">
    <property type="entry name" value="P-loop containing nucleotide triphosphate hydrolases"/>
    <property type="match status" value="1"/>
</dbReference>
<name>A0ABT3RWC6_9BACT</name>
<accession>A0ABT3RWC6</accession>
<dbReference type="InterPro" id="IPR017871">
    <property type="entry name" value="ABC_transporter-like_CS"/>
</dbReference>
<dbReference type="Pfam" id="PF00005">
    <property type="entry name" value="ABC_tran"/>
    <property type="match status" value="1"/>
</dbReference>
<feature type="compositionally biased region" description="Basic and acidic residues" evidence="4">
    <location>
        <begin position="136"/>
        <end position="149"/>
    </location>
</feature>
<gene>
    <name evidence="6" type="ORF">OO013_16415</name>
</gene>
<protein>
    <submittedName>
        <fullName evidence="6">ABC transporter ATP-binding protein</fullName>
    </submittedName>
</protein>
<sequence>MKDDNHKNCVIHTEELSKIYDEGAVPVKAVNNVHLHIEKGEFTALVGPSGSGKTTLLNLLGGLDTPTSGKVWIHGKDLSTLSKNKLIDFRLHNIGFVFQAYNLIPVLTARENIEFVMLLQKESKKERKDRIEQLLKETGLEDQGDKKPSELSGGQQQRVAVARALASKPQFVLADEPTANLDSKTAGNLLDMMAKLNKDEGMTFIFSTHDQRVIDRARRVITLVDGAISNDEVRDTNKVTT</sequence>
<evidence type="ECO:0000259" key="5">
    <source>
        <dbReference type="PROSITE" id="PS50893"/>
    </source>
</evidence>
<dbReference type="InterPro" id="IPR015854">
    <property type="entry name" value="ABC_transpr_LolD-like"/>
</dbReference>
<feature type="domain" description="ABC transporter" evidence="5">
    <location>
        <begin position="11"/>
        <end position="241"/>
    </location>
</feature>
<dbReference type="InterPro" id="IPR003439">
    <property type="entry name" value="ABC_transporter-like_ATP-bd"/>
</dbReference>
<evidence type="ECO:0000313" key="6">
    <source>
        <dbReference type="EMBL" id="MCX2745465.1"/>
    </source>
</evidence>
<dbReference type="PROSITE" id="PS00211">
    <property type="entry name" value="ABC_TRANSPORTER_1"/>
    <property type="match status" value="1"/>
</dbReference>
<keyword evidence="2" id="KW-0547">Nucleotide-binding</keyword>
<dbReference type="RefSeq" id="WP_266058054.1">
    <property type="nucleotide sequence ID" value="NZ_JAPFQN010000010.1"/>
</dbReference>
<reference evidence="6 7" key="1">
    <citation type="submission" date="2022-11" db="EMBL/GenBank/DDBJ databases">
        <title>The characterization of three novel Bacteroidetes species and genomic analysis of their roles in tidal elemental geochemical cycles.</title>
        <authorList>
            <person name="Ma K."/>
        </authorList>
    </citation>
    <scope>NUCLEOTIDE SEQUENCE [LARGE SCALE GENOMIC DNA]</scope>
    <source>
        <strain evidence="6 7">M17</strain>
    </source>
</reference>
<evidence type="ECO:0000256" key="3">
    <source>
        <dbReference type="ARBA" id="ARBA00022840"/>
    </source>
</evidence>
<dbReference type="InterPro" id="IPR017911">
    <property type="entry name" value="MacB-like_ATP-bd"/>
</dbReference>
<evidence type="ECO:0000256" key="2">
    <source>
        <dbReference type="ARBA" id="ARBA00022741"/>
    </source>
</evidence>
<dbReference type="GO" id="GO:0005524">
    <property type="term" value="F:ATP binding"/>
    <property type="evidence" value="ECO:0007669"/>
    <property type="project" value="UniProtKB-KW"/>
</dbReference>
<dbReference type="SMART" id="SM00382">
    <property type="entry name" value="AAA"/>
    <property type="match status" value="1"/>
</dbReference>
<dbReference type="EMBL" id="JAPFQN010000010">
    <property type="protein sequence ID" value="MCX2745465.1"/>
    <property type="molecule type" value="Genomic_DNA"/>
</dbReference>
<dbReference type="PROSITE" id="PS50893">
    <property type="entry name" value="ABC_TRANSPORTER_2"/>
    <property type="match status" value="1"/>
</dbReference>